<feature type="domain" description="G-protein coupled receptors family 1 profile" evidence="9">
    <location>
        <begin position="28"/>
        <end position="214"/>
    </location>
</feature>
<dbReference type="PANTHER" id="PTHR24243:SF224">
    <property type="entry name" value="G-PROTEIN COUPLED RECEPTOR 19-RELATED"/>
    <property type="match status" value="1"/>
</dbReference>
<keyword evidence="7" id="KW-0807">Transducer</keyword>
<comment type="subcellular location">
    <subcellularLocation>
        <location evidence="1">Membrane</location>
        <topology evidence="1">Multi-pass membrane protein</topology>
    </subcellularLocation>
</comment>
<evidence type="ECO:0000256" key="4">
    <source>
        <dbReference type="ARBA" id="ARBA00023040"/>
    </source>
</evidence>
<dbReference type="GO" id="GO:0004930">
    <property type="term" value="F:G protein-coupled receptor activity"/>
    <property type="evidence" value="ECO:0007669"/>
    <property type="project" value="UniProtKB-KW"/>
</dbReference>
<dbReference type="Gene3D" id="1.20.1070.10">
    <property type="entry name" value="Rhodopsin 7-helix transmembrane proteins"/>
    <property type="match status" value="1"/>
</dbReference>
<dbReference type="Pfam" id="PF00001">
    <property type="entry name" value="7tm_1"/>
    <property type="match status" value="1"/>
</dbReference>
<sequence length="268" mass="30855">MVSNSAEADFVFHPFGVDEISASRALGFIAIVYPIKAHILCSKKKVILTIVCIWPIALICGLPTVIFNGLLFGHSKLIFCTLMFPKPYDIMYRVLYKYTEAFLYFYFPIGIQIVLYSIIARRLFVSAKELTTRFQMRTENNRKSEKSHEAVKARRGVVKMLMACVIIYVLSYLPPQVLLFYNTFAVKKFESTWSYRVFSISLSYINSAANPVLYSIFSQNFRKKFRISLCYLCTKLGDGIYRRQRSDSFDSHMTSRPVSSLKTSTSKL</sequence>
<evidence type="ECO:0000256" key="5">
    <source>
        <dbReference type="ARBA" id="ARBA00023136"/>
    </source>
</evidence>
<dbReference type="EMBL" id="KQ417921">
    <property type="protein sequence ID" value="KOF89720.1"/>
    <property type="molecule type" value="Genomic_DNA"/>
</dbReference>
<dbReference type="OrthoDB" id="10037617at2759"/>
<evidence type="ECO:0000313" key="10">
    <source>
        <dbReference type="EMBL" id="KOF89720.1"/>
    </source>
</evidence>
<keyword evidence="5 8" id="KW-0472">Membrane</keyword>
<organism evidence="10">
    <name type="scientific">Octopus bimaculoides</name>
    <name type="common">California two-spotted octopus</name>
    <dbReference type="NCBI Taxonomy" id="37653"/>
    <lineage>
        <taxon>Eukaryota</taxon>
        <taxon>Metazoa</taxon>
        <taxon>Spiralia</taxon>
        <taxon>Lophotrochozoa</taxon>
        <taxon>Mollusca</taxon>
        <taxon>Cephalopoda</taxon>
        <taxon>Coleoidea</taxon>
        <taxon>Octopodiformes</taxon>
        <taxon>Octopoda</taxon>
        <taxon>Incirrata</taxon>
        <taxon>Octopodidae</taxon>
        <taxon>Octopus</taxon>
    </lineage>
</organism>
<dbReference type="STRING" id="37653.A0A0L8HLR3"/>
<reference evidence="10" key="1">
    <citation type="submission" date="2015-07" db="EMBL/GenBank/DDBJ databases">
        <title>MeaNS - Measles Nucleotide Surveillance Program.</title>
        <authorList>
            <person name="Tran T."/>
            <person name="Druce J."/>
        </authorList>
    </citation>
    <scope>NUCLEOTIDE SEQUENCE</scope>
    <source>
        <strain evidence="10">UCB-OBI-ISO-001</strain>
        <tissue evidence="10">Gonad</tissue>
    </source>
</reference>
<gene>
    <name evidence="10" type="ORF">OCBIM_22012620mg</name>
</gene>
<dbReference type="GO" id="GO:0005886">
    <property type="term" value="C:plasma membrane"/>
    <property type="evidence" value="ECO:0007669"/>
    <property type="project" value="TreeGrafter"/>
</dbReference>
<dbReference type="InterPro" id="IPR000276">
    <property type="entry name" value="GPCR_Rhodpsn"/>
</dbReference>
<dbReference type="SUPFAM" id="SSF81321">
    <property type="entry name" value="Family A G protein-coupled receptor-like"/>
    <property type="match status" value="1"/>
</dbReference>
<evidence type="ECO:0000256" key="2">
    <source>
        <dbReference type="ARBA" id="ARBA00022692"/>
    </source>
</evidence>
<dbReference type="PANTHER" id="PTHR24243">
    <property type="entry name" value="G-PROTEIN COUPLED RECEPTOR"/>
    <property type="match status" value="1"/>
</dbReference>
<keyword evidence="6" id="KW-0675">Receptor</keyword>
<evidence type="ECO:0000259" key="9">
    <source>
        <dbReference type="PROSITE" id="PS50262"/>
    </source>
</evidence>
<protein>
    <recommendedName>
        <fullName evidence="9">G-protein coupled receptors family 1 profile domain-containing protein</fullName>
    </recommendedName>
</protein>
<feature type="transmembrane region" description="Helical" evidence="8">
    <location>
        <begin position="156"/>
        <end position="173"/>
    </location>
</feature>
<dbReference type="CDD" id="cd00637">
    <property type="entry name" value="7tm_classA_rhodopsin-like"/>
    <property type="match status" value="1"/>
</dbReference>
<dbReference type="PRINTS" id="PR00237">
    <property type="entry name" value="GPCRRHODOPSN"/>
</dbReference>
<dbReference type="PROSITE" id="PS50262">
    <property type="entry name" value="G_PROTEIN_RECEP_F1_2"/>
    <property type="match status" value="1"/>
</dbReference>
<evidence type="ECO:0000256" key="3">
    <source>
        <dbReference type="ARBA" id="ARBA00022989"/>
    </source>
</evidence>
<feature type="transmembrane region" description="Helical" evidence="8">
    <location>
        <begin position="101"/>
        <end position="119"/>
    </location>
</feature>
<keyword evidence="2 8" id="KW-0812">Transmembrane</keyword>
<dbReference type="InterPro" id="IPR017452">
    <property type="entry name" value="GPCR_Rhodpsn_7TM"/>
</dbReference>
<name>A0A0L8HLR3_OCTBM</name>
<evidence type="ECO:0000256" key="6">
    <source>
        <dbReference type="ARBA" id="ARBA00023170"/>
    </source>
</evidence>
<evidence type="ECO:0000256" key="7">
    <source>
        <dbReference type="ARBA" id="ARBA00023224"/>
    </source>
</evidence>
<evidence type="ECO:0000256" key="1">
    <source>
        <dbReference type="ARBA" id="ARBA00004141"/>
    </source>
</evidence>
<feature type="transmembrane region" description="Helical" evidence="8">
    <location>
        <begin position="20"/>
        <end position="39"/>
    </location>
</feature>
<feature type="transmembrane region" description="Helical" evidence="8">
    <location>
        <begin position="46"/>
        <end position="67"/>
    </location>
</feature>
<feature type="transmembrane region" description="Helical" evidence="8">
    <location>
        <begin position="193"/>
        <end position="217"/>
    </location>
</feature>
<proteinExistence type="predicted"/>
<evidence type="ECO:0000256" key="8">
    <source>
        <dbReference type="SAM" id="Phobius"/>
    </source>
</evidence>
<accession>A0A0L8HLR3</accession>
<keyword evidence="4" id="KW-0297">G-protein coupled receptor</keyword>
<keyword evidence="3 8" id="KW-1133">Transmembrane helix</keyword>
<dbReference type="AlphaFoldDB" id="A0A0L8HLR3"/>